<dbReference type="AlphaFoldDB" id="A0A0D3JY61"/>
<evidence type="ECO:0000256" key="2">
    <source>
        <dbReference type="SAM" id="Coils"/>
    </source>
</evidence>
<dbReference type="STRING" id="2903.R1EZU5"/>
<keyword evidence="5" id="KW-1185">Reference proteome</keyword>
<dbReference type="Proteomes" id="UP000013827">
    <property type="component" value="Unassembled WGS sequence"/>
</dbReference>
<dbReference type="Pfam" id="PF03194">
    <property type="entry name" value="LUC7"/>
    <property type="match status" value="1"/>
</dbReference>
<name>A0A0D3JY61_EMIH1</name>
<protein>
    <submittedName>
        <fullName evidence="4">Uncharacterized protein</fullName>
    </submittedName>
</protein>
<feature type="coiled-coil region" evidence="2">
    <location>
        <begin position="100"/>
        <end position="185"/>
    </location>
</feature>
<dbReference type="eggNOG" id="KOG0796">
    <property type="taxonomic scope" value="Eukaryota"/>
</dbReference>
<accession>A0A0D3JY61</accession>
<dbReference type="EnsemblProtists" id="EOD28446">
    <property type="protein sequence ID" value="EOD28446"/>
    <property type="gene ID" value="EMIHUDRAFT_449987"/>
</dbReference>
<reference evidence="5" key="1">
    <citation type="journal article" date="2013" name="Nature">
        <title>Pan genome of the phytoplankton Emiliania underpins its global distribution.</title>
        <authorList>
            <person name="Read B.A."/>
            <person name="Kegel J."/>
            <person name="Klute M.J."/>
            <person name="Kuo A."/>
            <person name="Lefebvre S.C."/>
            <person name="Maumus F."/>
            <person name="Mayer C."/>
            <person name="Miller J."/>
            <person name="Monier A."/>
            <person name="Salamov A."/>
            <person name="Young J."/>
            <person name="Aguilar M."/>
            <person name="Claverie J.M."/>
            <person name="Frickenhaus S."/>
            <person name="Gonzalez K."/>
            <person name="Herman E.K."/>
            <person name="Lin Y.C."/>
            <person name="Napier J."/>
            <person name="Ogata H."/>
            <person name="Sarno A.F."/>
            <person name="Shmutz J."/>
            <person name="Schroeder D."/>
            <person name="de Vargas C."/>
            <person name="Verret F."/>
            <person name="von Dassow P."/>
            <person name="Valentin K."/>
            <person name="Van de Peer Y."/>
            <person name="Wheeler G."/>
            <person name="Dacks J.B."/>
            <person name="Delwiche C.F."/>
            <person name="Dyhrman S.T."/>
            <person name="Glockner G."/>
            <person name="John U."/>
            <person name="Richards T."/>
            <person name="Worden A.Z."/>
            <person name="Zhang X."/>
            <person name="Grigoriev I.V."/>
            <person name="Allen A.E."/>
            <person name="Bidle K."/>
            <person name="Borodovsky M."/>
            <person name="Bowler C."/>
            <person name="Brownlee C."/>
            <person name="Cock J.M."/>
            <person name="Elias M."/>
            <person name="Gladyshev V.N."/>
            <person name="Groth M."/>
            <person name="Guda C."/>
            <person name="Hadaegh A."/>
            <person name="Iglesias-Rodriguez M.D."/>
            <person name="Jenkins J."/>
            <person name="Jones B.M."/>
            <person name="Lawson T."/>
            <person name="Leese F."/>
            <person name="Lindquist E."/>
            <person name="Lobanov A."/>
            <person name="Lomsadze A."/>
            <person name="Malik S.B."/>
            <person name="Marsh M.E."/>
            <person name="Mackinder L."/>
            <person name="Mock T."/>
            <person name="Mueller-Roeber B."/>
            <person name="Pagarete A."/>
            <person name="Parker M."/>
            <person name="Probert I."/>
            <person name="Quesneville H."/>
            <person name="Raines C."/>
            <person name="Rensing S.A."/>
            <person name="Riano-Pachon D.M."/>
            <person name="Richier S."/>
            <person name="Rokitta S."/>
            <person name="Shiraiwa Y."/>
            <person name="Soanes D.M."/>
            <person name="van der Giezen M."/>
            <person name="Wahlund T.M."/>
            <person name="Williams B."/>
            <person name="Wilson W."/>
            <person name="Wolfe G."/>
            <person name="Wurch L.L."/>
        </authorList>
    </citation>
    <scope>NUCLEOTIDE SEQUENCE</scope>
</reference>
<evidence type="ECO:0000256" key="3">
    <source>
        <dbReference type="SAM" id="MobiDB-lite"/>
    </source>
</evidence>
<dbReference type="PaxDb" id="2903-EOD28446"/>
<comment type="similarity">
    <text evidence="1">Belongs to the Luc7 family.</text>
</comment>
<dbReference type="HOGENOM" id="CLU_086518_0_0_1"/>
<proteinExistence type="inferred from homology"/>
<dbReference type="KEGG" id="ehx:EMIHUDRAFT_449987"/>
<dbReference type="GO" id="GO:0003729">
    <property type="term" value="F:mRNA binding"/>
    <property type="evidence" value="ECO:0007669"/>
    <property type="project" value="InterPro"/>
</dbReference>
<dbReference type="PANTHER" id="PTHR12375">
    <property type="entry name" value="RNA-BINDING PROTEIN LUC7-RELATED"/>
    <property type="match status" value="1"/>
</dbReference>
<feature type="region of interest" description="Disordered" evidence="3">
    <location>
        <begin position="215"/>
        <end position="261"/>
    </location>
</feature>
<evidence type="ECO:0000256" key="1">
    <source>
        <dbReference type="ARBA" id="ARBA00005655"/>
    </source>
</evidence>
<sequence>MGKTPHELMREQMDELMGKARDVPLEEREKALPSFSDPSIDRFHLCGCSPYELLKGTKFETMPQLQRDGFLKERSEALRVQWEALPQEEKDKYGYERELMLLLELLVDEQDRRIAKAKERYERENALVPPIPAETQAEIDRLRGEVKELQAQSEALGEQGEVDESMTAFRKAEALQLQLQEIERKAQPLAGKKQFVDEVSGLVWSSTDNESRIEDLHSGKIRERRDERRGSESRRSYDDRGRDRSYGDRGRDRYDERYDDRRRERREYDRRDYDRYDDRRY</sequence>
<dbReference type="GO" id="GO:0005685">
    <property type="term" value="C:U1 snRNP"/>
    <property type="evidence" value="ECO:0007669"/>
    <property type="project" value="InterPro"/>
</dbReference>
<keyword evidence="2" id="KW-0175">Coiled coil</keyword>
<dbReference type="GeneID" id="17273992"/>
<dbReference type="InterPro" id="IPR004882">
    <property type="entry name" value="Luc7-rel"/>
</dbReference>
<evidence type="ECO:0000313" key="4">
    <source>
        <dbReference type="EnsemblProtists" id="EOD28446"/>
    </source>
</evidence>
<dbReference type="OMA" id="PCTRIHD"/>
<organism evidence="4 5">
    <name type="scientific">Emiliania huxleyi (strain CCMP1516)</name>
    <dbReference type="NCBI Taxonomy" id="280463"/>
    <lineage>
        <taxon>Eukaryota</taxon>
        <taxon>Haptista</taxon>
        <taxon>Haptophyta</taxon>
        <taxon>Prymnesiophyceae</taxon>
        <taxon>Isochrysidales</taxon>
        <taxon>Noelaerhabdaceae</taxon>
        <taxon>Emiliania</taxon>
    </lineage>
</organism>
<dbReference type="GO" id="GO:0006376">
    <property type="term" value="P:mRNA splice site recognition"/>
    <property type="evidence" value="ECO:0007669"/>
    <property type="project" value="InterPro"/>
</dbReference>
<dbReference type="RefSeq" id="XP_005780875.1">
    <property type="nucleotide sequence ID" value="XM_005780818.1"/>
</dbReference>
<evidence type="ECO:0000313" key="5">
    <source>
        <dbReference type="Proteomes" id="UP000013827"/>
    </source>
</evidence>
<reference evidence="4" key="2">
    <citation type="submission" date="2024-10" db="UniProtKB">
        <authorList>
            <consortium name="EnsemblProtists"/>
        </authorList>
    </citation>
    <scope>IDENTIFICATION</scope>
</reference>